<accession>A0A183KE11</accession>
<dbReference type="AlphaFoldDB" id="A0A183KE11"/>
<evidence type="ECO:0000313" key="1">
    <source>
        <dbReference type="EMBL" id="VDP51930.1"/>
    </source>
</evidence>
<reference evidence="3" key="1">
    <citation type="submission" date="2016-06" db="UniProtKB">
        <authorList>
            <consortium name="WormBaseParasite"/>
        </authorList>
    </citation>
    <scope>IDENTIFICATION</scope>
</reference>
<keyword evidence="2" id="KW-1185">Reference proteome</keyword>
<reference evidence="1 2" key="2">
    <citation type="submission" date="2018-11" db="EMBL/GenBank/DDBJ databases">
        <authorList>
            <consortium name="Pathogen Informatics"/>
        </authorList>
    </citation>
    <scope>NUCLEOTIDE SEQUENCE [LARGE SCALE GENOMIC DNA]</scope>
    <source>
        <strain evidence="1">Dakar</strain>
        <strain evidence="2">Dakar, Senegal</strain>
    </source>
</reference>
<gene>
    <name evidence="1" type="ORF">SCUD_LOCUS13254</name>
</gene>
<organism evidence="3">
    <name type="scientific">Schistosoma curassoni</name>
    <dbReference type="NCBI Taxonomy" id="6186"/>
    <lineage>
        <taxon>Eukaryota</taxon>
        <taxon>Metazoa</taxon>
        <taxon>Spiralia</taxon>
        <taxon>Lophotrochozoa</taxon>
        <taxon>Platyhelminthes</taxon>
        <taxon>Trematoda</taxon>
        <taxon>Digenea</taxon>
        <taxon>Strigeidida</taxon>
        <taxon>Schistosomatoidea</taxon>
        <taxon>Schistosomatidae</taxon>
        <taxon>Schistosoma</taxon>
    </lineage>
</organism>
<proteinExistence type="predicted"/>
<dbReference type="WBParaSite" id="SCUD_0001325701-mRNA-1">
    <property type="protein sequence ID" value="SCUD_0001325701-mRNA-1"/>
    <property type="gene ID" value="SCUD_0001325701"/>
</dbReference>
<name>A0A183KE11_9TREM</name>
<dbReference type="EMBL" id="UZAK01035735">
    <property type="protein sequence ID" value="VDP51930.1"/>
    <property type="molecule type" value="Genomic_DNA"/>
</dbReference>
<dbReference type="Proteomes" id="UP000279833">
    <property type="component" value="Unassembled WGS sequence"/>
</dbReference>
<evidence type="ECO:0000313" key="2">
    <source>
        <dbReference type="Proteomes" id="UP000279833"/>
    </source>
</evidence>
<sequence>MGLIISESSLLFQGSNPNQWMNGIWLYENHSLPKVYFNKSHGEV</sequence>
<evidence type="ECO:0000313" key="3">
    <source>
        <dbReference type="WBParaSite" id="SCUD_0001325701-mRNA-1"/>
    </source>
</evidence>
<protein>
    <submittedName>
        <fullName evidence="1 3">Uncharacterized protein</fullName>
    </submittedName>
</protein>